<dbReference type="InterPro" id="IPR011250">
    <property type="entry name" value="OMP/PagP_B-barrel"/>
</dbReference>
<dbReference type="Gene3D" id="2.40.160.20">
    <property type="match status" value="1"/>
</dbReference>
<reference evidence="4" key="1">
    <citation type="submission" date="2021-10" db="EMBL/GenBank/DDBJ databases">
        <title>Loktanella gaetbuli sp. nov., isolated from a tidal flat.</title>
        <authorList>
            <person name="Park S."/>
            <person name="Yoon J.-H."/>
        </authorList>
    </citation>
    <scope>NUCLEOTIDE SEQUENCE</scope>
    <source>
        <strain evidence="4">TSTF-M6</strain>
    </source>
</reference>
<name>A0ABS8BQ56_9RHOB</name>
<dbReference type="Proteomes" id="UP001138961">
    <property type="component" value="Unassembled WGS sequence"/>
</dbReference>
<dbReference type="SUPFAM" id="SSF56925">
    <property type="entry name" value="OMPA-like"/>
    <property type="match status" value="1"/>
</dbReference>
<evidence type="ECO:0000256" key="1">
    <source>
        <dbReference type="ARBA" id="ARBA00022729"/>
    </source>
</evidence>
<evidence type="ECO:0000313" key="5">
    <source>
        <dbReference type="Proteomes" id="UP001138961"/>
    </source>
</evidence>
<keyword evidence="5" id="KW-1185">Reference proteome</keyword>
<dbReference type="InterPro" id="IPR027385">
    <property type="entry name" value="Beta-barrel_OMP"/>
</dbReference>
<sequence length="194" mass="20226">MKYVVSTAAIMMGLSGAAYAGGMAEPAMEPAPTPVVVAPVQPLNDWTGFYAGGQLTMGDVEPGAAELDADGFGLHAGYRYDLGSYVLGAEIDVDRLDVDTLPDEATVARLKAVAGYDAGRFMPYVTAGIARLEVDAGAAGDLSGNGGFYGVGATYAASDRIDLSVEYLQHEFDDFEVLGDTDADTLSARVSFNF</sequence>
<dbReference type="RefSeq" id="WP_226746847.1">
    <property type="nucleotide sequence ID" value="NZ_JAJATZ010000001.1"/>
</dbReference>
<evidence type="ECO:0000313" key="4">
    <source>
        <dbReference type="EMBL" id="MCB5197744.1"/>
    </source>
</evidence>
<feature type="signal peptide" evidence="2">
    <location>
        <begin position="1"/>
        <end position="20"/>
    </location>
</feature>
<protein>
    <submittedName>
        <fullName evidence="4">Porin family protein</fullName>
    </submittedName>
</protein>
<comment type="caution">
    <text evidence="4">The sequence shown here is derived from an EMBL/GenBank/DDBJ whole genome shotgun (WGS) entry which is preliminary data.</text>
</comment>
<feature type="domain" description="Outer membrane protein beta-barrel" evidence="3">
    <location>
        <begin position="36"/>
        <end position="194"/>
    </location>
</feature>
<keyword evidence="1 2" id="KW-0732">Signal</keyword>
<gene>
    <name evidence="4" type="ORF">LGQ03_00670</name>
</gene>
<proteinExistence type="predicted"/>
<feature type="chain" id="PRO_5046779636" evidence="2">
    <location>
        <begin position="21"/>
        <end position="194"/>
    </location>
</feature>
<organism evidence="4 5">
    <name type="scientific">Loktanella gaetbuli</name>
    <dbReference type="NCBI Taxonomy" id="2881335"/>
    <lineage>
        <taxon>Bacteria</taxon>
        <taxon>Pseudomonadati</taxon>
        <taxon>Pseudomonadota</taxon>
        <taxon>Alphaproteobacteria</taxon>
        <taxon>Rhodobacterales</taxon>
        <taxon>Roseobacteraceae</taxon>
        <taxon>Loktanella</taxon>
    </lineage>
</organism>
<evidence type="ECO:0000256" key="2">
    <source>
        <dbReference type="SAM" id="SignalP"/>
    </source>
</evidence>
<dbReference type="Pfam" id="PF13505">
    <property type="entry name" value="OMP_b-brl"/>
    <property type="match status" value="1"/>
</dbReference>
<accession>A0ABS8BQ56</accession>
<dbReference type="EMBL" id="JAJATZ010000001">
    <property type="protein sequence ID" value="MCB5197744.1"/>
    <property type="molecule type" value="Genomic_DNA"/>
</dbReference>
<evidence type="ECO:0000259" key="3">
    <source>
        <dbReference type="Pfam" id="PF13505"/>
    </source>
</evidence>